<comment type="caution">
    <text evidence="2">The sequence shown here is derived from an EMBL/GenBank/DDBJ whole genome shotgun (WGS) entry which is preliminary data.</text>
</comment>
<dbReference type="Proteomes" id="UP000285642">
    <property type="component" value="Unassembled WGS sequence"/>
</dbReference>
<dbReference type="InterPro" id="IPR029058">
    <property type="entry name" value="AB_hydrolase_fold"/>
</dbReference>
<dbReference type="Gene3D" id="3.40.50.1820">
    <property type="entry name" value="alpha/beta hydrolase"/>
    <property type="match status" value="1"/>
</dbReference>
<feature type="domain" description="Serine aminopeptidase S33" evidence="1">
    <location>
        <begin position="26"/>
        <end position="291"/>
    </location>
</feature>
<dbReference type="RefSeq" id="WP_117606709.1">
    <property type="nucleotide sequence ID" value="NZ_QRHN01000013.1"/>
</dbReference>
<dbReference type="SUPFAM" id="SSF53474">
    <property type="entry name" value="alpha/beta-Hydrolases"/>
    <property type="match status" value="1"/>
</dbReference>
<proteinExistence type="predicted"/>
<dbReference type="InterPro" id="IPR022742">
    <property type="entry name" value="Hydrolase_4"/>
</dbReference>
<accession>A0A3E5EN15</accession>
<gene>
    <name evidence="4" type="ORF">DW658_10485</name>
    <name evidence="3" type="ORF">DW924_09750</name>
    <name evidence="2" type="ORF">DXB36_10750</name>
</gene>
<dbReference type="PANTHER" id="PTHR11614">
    <property type="entry name" value="PHOSPHOLIPASE-RELATED"/>
    <property type="match status" value="1"/>
</dbReference>
<evidence type="ECO:0000313" key="4">
    <source>
        <dbReference type="EMBL" id="RHF77945.1"/>
    </source>
</evidence>
<dbReference type="Pfam" id="PF12146">
    <property type="entry name" value="Hydrolase_4"/>
    <property type="match status" value="1"/>
</dbReference>
<evidence type="ECO:0000313" key="5">
    <source>
        <dbReference type="Proteomes" id="UP000260841"/>
    </source>
</evidence>
<dbReference type="InterPro" id="IPR051044">
    <property type="entry name" value="MAG_DAG_Lipase"/>
</dbReference>
<protein>
    <submittedName>
        <fullName evidence="2">Alpha/beta fold hydrolase</fullName>
    </submittedName>
</protein>
<evidence type="ECO:0000313" key="6">
    <source>
        <dbReference type="Proteomes" id="UP000285642"/>
    </source>
</evidence>
<reference evidence="5 6" key="1">
    <citation type="submission" date="2018-08" db="EMBL/GenBank/DDBJ databases">
        <title>A genome reference for cultivated species of the human gut microbiota.</title>
        <authorList>
            <person name="Zou Y."/>
            <person name="Xue W."/>
            <person name="Luo G."/>
        </authorList>
    </citation>
    <scope>NUCLEOTIDE SEQUENCE [LARGE SCALE GENOMIC DNA]</scope>
    <source>
        <strain evidence="4 7">AM23-7AC</strain>
        <strain evidence="3 6">AM42-8</strain>
        <strain evidence="2 5">OM03-2</strain>
    </source>
</reference>
<dbReference type="AlphaFoldDB" id="A0A3E5EN15"/>
<name>A0A3E5EN15_9FIRM</name>
<evidence type="ECO:0000313" key="3">
    <source>
        <dbReference type="EMBL" id="RHA68810.1"/>
    </source>
</evidence>
<organism evidence="2 5">
    <name type="scientific">Dorea formicigenerans</name>
    <dbReference type="NCBI Taxonomy" id="39486"/>
    <lineage>
        <taxon>Bacteria</taxon>
        <taxon>Bacillati</taxon>
        <taxon>Bacillota</taxon>
        <taxon>Clostridia</taxon>
        <taxon>Lachnospirales</taxon>
        <taxon>Lachnospiraceae</taxon>
        <taxon>Dorea</taxon>
    </lineage>
</organism>
<dbReference type="Proteomes" id="UP000285666">
    <property type="component" value="Unassembled WGS sequence"/>
</dbReference>
<keyword evidence="2" id="KW-0378">Hydrolase</keyword>
<dbReference type="EMBL" id="QSFS01000010">
    <property type="protein sequence ID" value="RHA68810.1"/>
    <property type="molecule type" value="Genomic_DNA"/>
</dbReference>
<evidence type="ECO:0000313" key="2">
    <source>
        <dbReference type="EMBL" id="RGN90238.1"/>
    </source>
</evidence>
<dbReference type="EMBL" id="QRHN01000013">
    <property type="protein sequence ID" value="RHF77945.1"/>
    <property type="molecule type" value="Genomic_DNA"/>
</dbReference>
<dbReference type="EMBL" id="QSVB01000011">
    <property type="protein sequence ID" value="RGN90238.1"/>
    <property type="molecule type" value="Genomic_DNA"/>
</dbReference>
<dbReference type="Proteomes" id="UP000260841">
    <property type="component" value="Unassembled WGS sequence"/>
</dbReference>
<evidence type="ECO:0000259" key="1">
    <source>
        <dbReference type="Pfam" id="PF12146"/>
    </source>
</evidence>
<evidence type="ECO:0000313" key="7">
    <source>
        <dbReference type="Proteomes" id="UP000285666"/>
    </source>
</evidence>
<dbReference type="GO" id="GO:0016787">
    <property type="term" value="F:hydrolase activity"/>
    <property type="evidence" value="ECO:0007669"/>
    <property type="project" value="UniProtKB-KW"/>
</dbReference>
<sequence length="308" mass="35569">MKREFQYPSRDGVTQIHAIEWEPEGEIHAVMQLCHGMVEFIDRYDAFAKYLNEHGIYVVGHDHLGHGKSVQNEEYHGYFHKTNGNEYVIGDIHKLREMTQKKYPDKSYFMLGHSMGSFLIRQYMEMYGSGLSGVIVMGTGAQPGAALFFGKLLCKVIAAFKGDDYRSTFVDNMAFGGYNKRFEPARTDKDWLTRDEKEVDAYLANPWCTFRFTVNAYYHMFCGIEYAQKKENIEKIPKDLPLYLVAGSDDPVGNFGKSVENVAKTYRECGIKDVSLKLYEKDRHEILNELDRQVVYEDILAWVEAHLI</sequence>